<dbReference type="InterPro" id="IPR007831">
    <property type="entry name" value="T2SS_GspE_N"/>
</dbReference>
<dbReference type="InterPro" id="IPR001482">
    <property type="entry name" value="T2SS/T4SS_dom"/>
</dbReference>
<dbReference type="FunFam" id="3.40.50.300:FF:000398">
    <property type="entry name" value="Type IV pilus assembly ATPase PilB"/>
    <property type="match status" value="1"/>
</dbReference>
<dbReference type="AlphaFoldDB" id="A0A317ZNC7"/>
<keyword evidence="6" id="KW-1185">Reference proteome</keyword>
<dbReference type="InterPro" id="IPR003593">
    <property type="entry name" value="AAA+_ATPase"/>
</dbReference>
<evidence type="ECO:0000256" key="1">
    <source>
        <dbReference type="ARBA" id="ARBA00006611"/>
    </source>
</evidence>
<dbReference type="Gene3D" id="3.30.450.90">
    <property type="match status" value="1"/>
</dbReference>
<sequence>MSATIREELLSEFGINLSSEVYDRALLSADESSLELVEHMIDDGIIPKEVGCRLWSTRINSAYVDPLSTMISDSAIAAVPQEIARKGNLMPLYEVEDALTVAMPDPHNEALISRLSAITGKQISPVFCLTNEVQDSIELYYSSDESVEELIEQLERSQGALLKQLSPEELANMAESKSVIGLCDALLYLAIKERASDIHIEPRMNNTKIRFRIDGRLQDTFTIASALHPALRSRVKILCNLNIAEARFPQDGRFSIPLGTQHVNFRVSIMPTIYGEKLVLRLLALTGKKDFRTLDQMLISQKISKPLKHIIHSPNGMIFVTGPTGSGKSTTLYAALHEINTVDVNICTIEDPVETRMEGITQTQVNNNIDLRFSTILRSLLRQDPDVILVGEIRDLETAKISTEAALTGHLVFSTLHTNNAIQAVVRLIELGIEPYMVAPSILAVLAQRLAARICEHCKRSYTPDKEILRKFFYDWKEVEAPVFYEGEGCPYCRNTGYHGRIAFHELAMITDEMRTIISNAGSEEALKAAAGKAGYKPLSYDGLKKVMLGFTTIEELQAHASFDFISDS</sequence>
<dbReference type="Gene3D" id="3.30.300.160">
    <property type="entry name" value="Type II secretion system, protein E, N-terminal domain"/>
    <property type="match status" value="1"/>
</dbReference>
<name>A0A317ZNC7_9BACT</name>
<dbReference type="PANTHER" id="PTHR30258">
    <property type="entry name" value="TYPE II SECRETION SYSTEM PROTEIN GSPE-RELATED"/>
    <property type="match status" value="1"/>
</dbReference>
<keyword evidence="2" id="KW-0547">Nucleotide-binding</keyword>
<dbReference type="EMBL" id="QHJQ01000002">
    <property type="protein sequence ID" value="PXA04901.1"/>
    <property type="molecule type" value="Genomic_DNA"/>
</dbReference>
<dbReference type="OrthoDB" id="9773102at2"/>
<evidence type="ECO:0000313" key="6">
    <source>
        <dbReference type="Proteomes" id="UP000247099"/>
    </source>
</evidence>
<reference evidence="5 6" key="1">
    <citation type="submission" date="2018-05" db="EMBL/GenBank/DDBJ databases">
        <title>Coraliomargarita sinensis sp. nov., isolated from a marine solar saltern.</title>
        <authorList>
            <person name="Zhou L.Y."/>
        </authorList>
    </citation>
    <scope>NUCLEOTIDE SEQUENCE [LARGE SCALE GENOMIC DNA]</scope>
    <source>
        <strain evidence="5 6">WN38</strain>
    </source>
</reference>
<evidence type="ECO:0000259" key="4">
    <source>
        <dbReference type="PROSITE" id="PS00662"/>
    </source>
</evidence>
<feature type="domain" description="Bacterial type II secretion system protein E" evidence="4">
    <location>
        <begin position="381"/>
        <end position="395"/>
    </location>
</feature>
<dbReference type="Pfam" id="PF05157">
    <property type="entry name" value="MshEN"/>
    <property type="match status" value="1"/>
</dbReference>
<dbReference type="CDD" id="cd01129">
    <property type="entry name" value="PulE-GspE-like"/>
    <property type="match status" value="1"/>
</dbReference>
<comment type="similarity">
    <text evidence="1">Belongs to the GSP E family.</text>
</comment>
<dbReference type="InParanoid" id="A0A317ZNC7"/>
<dbReference type="Proteomes" id="UP000247099">
    <property type="component" value="Unassembled WGS sequence"/>
</dbReference>
<dbReference type="SUPFAM" id="SSF52540">
    <property type="entry name" value="P-loop containing nucleoside triphosphate hydrolases"/>
    <property type="match status" value="1"/>
</dbReference>
<gene>
    <name evidence="5" type="ORF">DDZ13_02755</name>
</gene>
<protein>
    <submittedName>
        <fullName evidence="5">Type II/IV secretion system protein</fullName>
    </submittedName>
</protein>
<keyword evidence="3" id="KW-0067">ATP-binding</keyword>
<dbReference type="SMART" id="SM00382">
    <property type="entry name" value="AAA"/>
    <property type="match status" value="1"/>
</dbReference>
<dbReference type="PANTHER" id="PTHR30258:SF2">
    <property type="entry name" value="COMG OPERON PROTEIN 1"/>
    <property type="match status" value="1"/>
</dbReference>
<dbReference type="Pfam" id="PF00437">
    <property type="entry name" value="T2SSE"/>
    <property type="match status" value="1"/>
</dbReference>
<dbReference type="InterPro" id="IPR027417">
    <property type="entry name" value="P-loop_NTPase"/>
</dbReference>
<comment type="caution">
    <text evidence="5">The sequence shown here is derived from an EMBL/GenBank/DDBJ whole genome shotgun (WGS) entry which is preliminary data.</text>
</comment>
<dbReference type="GO" id="GO:0005524">
    <property type="term" value="F:ATP binding"/>
    <property type="evidence" value="ECO:0007669"/>
    <property type="project" value="UniProtKB-KW"/>
</dbReference>
<dbReference type="Gene3D" id="3.40.50.300">
    <property type="entry name" value="P-loop containing nucleotide triphosphate hydrolases"/>
    <property type="match status" value="1"/>
</dbReference>
<evidence type="ECO:0000256" key="3">
    <source>
        <dbReference type="ARBA" id="ARBA00022840"/>
    </source>
</evidence>
<dbReference type="SUPFAM" id="SSF160246">
    <property type="entry name" value="EspE N-terminal domain-like"/>
    <property type="match status" value="1"/>
</dbReference>
<dbReference type="GO" id="GO:0016887">
    <property type="term" value="F:ATP hydrolysis activity"/>
    <property type="evidence" value="ECO:0007669"/>
    <property type="project" value="TreeGrafter"/>
</dbReference>
<evidence type="ECO:0000256" key="2">
    <source>
        <dbReference type="ARBA" id="ARBA00022741"/>
    </source>
</evidence>
<proteinExistence type="inferred from homology"/>
<dbReference type="InterPro" id="IPR037257">
    <property type="entry name" value="T2SS_E_N_sf"/>
</dbReference>
<dbReference type="RefSeq" id="WP_110129904.1">
    <property type="nucleotide sequence ID" value="NZ_QHJQ01000002.1"/>
</dbReference>
<organism evidence="5 6">
    <name type="scientific">Coraliomargarita sinensis</name>
    <dbReference type="NCBI Taxonomy" id="2174842"/>
    <lineage>
        <taxon>Bacteria</taxon>
        <taxon>Pseudomonadati</taxon>
        <taxon>Verrucomicrobiota</taxon>
        <taxon>Opitutia</taxon>
        <taxon>Puniceicoccales</taxon>
        <taxon>Coraliomargaritaceae</taxon>
        <taxon>Coraliomargarita</taxon>
    </lineage>
</organism>
<dbReference type="GO" id="GO:0005886">
    <property type="term" value="C:plasma membrane"/>
    <property type="evidence" value="ECO:0007669"/>
    <property type="project" value="TreeGrafter"/>
</dbReference>
<accession>A0A317ZNC7</accession>
<evidence type="ECO:0000313" key="5">
    <source>
        <dbReference type="EMBL" id="PXA04901.1"/>
    </source>
</evidence>
<dbReference type="PROSITE" id="PS00662">
    <property type="entry name" value="T2SP_E"/>
    <property type="match status" value="1"/>
</dbReference>